<keyword evidence="4" id="KW-1185">Reference proteome</keyword>
<dbReference type="GO" id="GO:0030288">
    <property type="term" value="C:outer membrane-bounded periplasmic space"/>
    <property type="evidence" value="ECO:0007669"/>
    <property type="project" value="TreeGrafter"/>
</dbReference>
<evidence type="ECO:0000256" key="2">
    <source>
        <dbReference type="SAM" id="SignalP"/>
    </source>
</evidence>
<sequence>MRRILCALAVILAPLAAAAFPVEEEHVFPGTGTGSELWILSTTDTEYFAPLLTAFQARHPSVTIRYTVTGSASVYTAVADEGVACDLAISSAMDLQMKLANDGLALPHASTAQLPDWAQWQDRIFGFAQEPVVLVTSRKALEGLALPRTRRDLIDLLRDHPGRFEGRIGTYDPLQSGAGYLFATQEARQSDSFWRLAEVMGANRPRLYASTKPMLDDLESGSLALAYNVLGSYAATRAAHDPDMALIEFEDFTLTLLRTALIPKGAQNPELAGMFIDFLLSPEGRRLSGQQGGLPPVNEAALVQTPRLRPIRLDPGLLVYLDRIKRRAFLEEWAAAVKQP</sequence>
<comment type="caution">
    <text evidence="3">The sequence shown here is derived from an EMBL/GenBank/DDBJ whole genome shotgun (WGS) entry which is preliminary data.</text>
</comment>
<proteinExistence type="predicted"/>
<gene>
    <name evidence="3" type="ORF">D2N39_06870</name>
</gene>
<dbReference type="OrthoDB" id="8673316at2"/>
<dbReference type="PANTHER" id="PTHR30006">
    <property type="entry name" value="THIAMINE-BINDING PERIPLASMIC PROTEIN-RELATED"/>
    <property type="match status" value="1"/>
</dbReference>
<keyword evidence="1 2" id="KW-0732">Signal</keyword>
<dbReference type="AlphaFoldDB" id="A0A398BV65"/>
<evidence type="ECO:0000256" key="1">
    <source>
        <dbReference type="ARBA" id="ARBA00022729"/>
    </source>
</evidence>
<evidence type="ECO:0000313" key="4">
    <source>
        <dbReference type="Proteomes" id="UP000266649"/>
    </source>
</evidence>
<accession>A0A398BV65</accession>
<dbReference type="SUPFAM" id="SSF53850">
    <property type="entry name" value="Periplasmic binding protein-like II"/>
    <property type="match status" value="1"/>
</dbReference>
<dbReference type="Gene3D" id="3.40.190.10">
    <property type="entry name" value="Periplasmic binding protein-like II"/>
    <property type="match status" value="2"/>
</dbReference>
<dbReference type="PANTHER" id="PTHR30006:SF25">
    <property type="entry name" value="PHOSPHOGLYCERATE TRANSPORT REGULATORY PROTEIN PGTC"/>
    <property type="match status" value="1"/>
</dbReference>
<evidence type="ECO:0000313" key="3">
    <source>
        <dbReference type="EMBL" id="RID92368.1"/>
    </source>
</evidence>
<dbReference type="Pfam" id="PF13531">
    <property type="entry name" value="SBP_bac_11"/>
    <property type="match status" value="1"/>
</dbReference>
<dbReference type="RefSeq" id="WP_119134049.1">
    <property type="nucleotide sequence ID" value="NZ_QXXQ01000003.1"/>
</dbReference>
<dbReference type="Proteomes" id="UP000266649">
    <property type="component" value="Unassembled WGS sequence"/>
</dbReference>
<organism evidence="3 4">
    <name type="scientific">Gemmobacter lutimaris</name>
    <dbReference type="NCBI Taxonomy" id="2306023"/>
    <lineage>
        <taxon>Bacteria</taxon>
        <taxon>Pseudomonadati</taxon>
        <taxon>Pseudomonadota</taxon>
        <taxon>Alphaproteobacteria</taxon>
        <taxon>Rhodobacterales</taxon>
        <taxon>Paracoccaceae</taxon>
        <taxon>Gemmobacter</taxon>
    </lineage>
</organism>
<reference evidence="3 4" key="1">
    <citation type="submission" date="2018-09" db="EMBL/GenBank/DDBJ databases">
        <title>Gemmobacter lutimaris sp. nov., a marine bacterium isolated from tidal flat.</title>
        <authorList>
            <person name="Lee D.W."/>
            <person name="Yoo Y."/>
            <person name="Kim J.-J."/>
            <person name="Kim B.S."/>
        </authorList>
    </citation>
    <scope>NUCLEOTIDE SEQUENCE [LARGE SCALE GENOMIC DNA]</scope>
    <source>
        <strain evidence="3 4">YJ-T1-11</strain>
    </source>
</reference>
<feature type="chain" id="PRO_5017266824" evidence="2">
    <location>
        <begin position="20"/>
        <end position="340"/>
    </location>
</feature>
<feature type="signal peptide" evidence="2">
    <location>
        <begin position="1"/>
        <end position="19"/>
    </location>
</feature>
<protein>
    <submittedName>
        <fullName evidence="3">ABC transporter substrate-binding protein</fullName>
    </submittedName>
</protein>
<dbReference type="EMBL" id="QXXQ01000003">
    <property type="protein sequence ID" value="RID92368.1"/>
    <property type="molecule type" value="Genomic_DNA"/>
</dbReference>
<name>A0A398BV65_9RHOB</name>